<organism evidence="1">
    <name type="scientific">Tanacetum cinerariifolium</name>
    <name type="common">Dalmatian daisy</name>
    <name type="synonym">Chrysanthemum cinerariifolium</name>
    <dbReference type="NCBI Taxonomy" id="118510"/>
    <lineage>
        <taxon>Eukaryota</taxon>
        <taxon>Viridiplantae</taxon>
        <taxon>Streptophyta</taxon>
        <taxon>Embryophyta</taxon>
        <taxon>Tracheophyta</taxon>
        <taxon>Spermatophyta</taxon>
        <taxon>Magnoliopsida</taxon>
        <taxon>eudicotyledons</taxon>
        <taxon>Gunneridae</taxon>
        <taxon>Pentapetalae</taxon>
        <taxon>asterids</taxon>
        <taxon>campanulids</taxon>
        <taxon>Asterales</taxon>
        <taxon>Asteraceae</taxon>
        <taxon>Asteroideae</taxon>
        <taxon>Anthemideae</taxon>
        <taxon>Anthemidinae</taxon>
        <taxon>Tanacetum</taxon>
    </lineage>
</organism>
<protein>
    <submittedName>
        <fullName evidence="1">Uncharacterized protein</fullName>
    </submittedName>
</protein>
<reference evidence="1" key="1">
    <citation type="journal article" date="2019" name="Sci. Rep.">
        <title>Draft genome of Tanacetum cinerariifolium, the natural source of mosquito coil.</title>
        <authorList>
            <person name="Yamashiro T."/>
            <person name="Shiraishi A."/>
            <person name="Satake H."/>
            <person name="Nakayama K."/>
        </authorList>
    </citation>
    <scope>NUCLEOTIDE SEQUENCE</scope>
</reference>
<feature type="non-terminal residue" evidence="1">
    <location>
        <position position="134"/>
    </location>
</feature>
<dbReference type="EMBL" id="BKCJ011355203">
    <property type="protein sequence ID" value="GFD24789.1"/>
    <property type="molecule type" value="Genomic_DNA"/>
</dbReference>
<name>A0A699UUD7_TANCI</name>
<proteinExistence type="predicted"/>
<dbReference type="AlphaFoldDB" id="A0A699UUD7"/>
<comment type="caution">
    <text evidence="1">The sequence shown here is derived from an EMBL/GenBank/DDBJ whole genome shotgun (WGS) entry which is preliminary data.</text>
</comment>
<gene>
    <name evidence="1" type="ORF">Tci_896758</name>
</gene>
<evidence type="ECO:0000313" key="1">
    <source>
        <dbReference type="EMBL" id="GFD24789.1"/>
    </source>
</evidence>
<accession>A0A699UUD7</accession>
<sequence>MSPGDAAGLDILFNHLVPRKVGIGGIPLRKHAHVHDMTDARLFGRIYQGFALRKHGHRLNSVGRTISRLGITPLPGAVAGHYLFAGGPGFALQQLPDNFVAYLRCLAGHGVGQGLGQLRGRELGAVGRGAGLLP</sequence>